<gene>
    <name evidence="8" type="ORF">SAMN05421731_11169</name>
</gene>
<dbReference type="CDD" id="cd04301">
    <property type="entry name" value="NAT_SF"/>
    <property type="match status" value="1"/>
</dbReference>
<evidence type="ECO:0000313" key="8">
    <source>
        <dbReference type="EMBL" id="SNX46420.1"/>
    </source>
</evidence>
<evidence type="ECO:0000256" key="5">
    <source>
        <dbReference type="ARBA" id="ARBA00023315"/>
    </source>
</evidence>
<dbReference type="GO" id="GO:0016747">
    <property type="term" value="F:acyltransferase activity, transferring groups other than amino-acyl groups"/>
    <property type="evidence" value="ECO:0007669"/>
    <property type="project" value="InterPro"/>
</dbReference>
<dbReference type="SUPFAM" id="SSF55729">
    <property type="entry name" value="Acyl-CoA N-acyltransferases (Nat)"/>
    <property type="match status" value="1"/>
</dbReference>
<evidence type="ECO:0000256" key="3">
    <source>
        <dbReference type="ARBA" id="ARBA00022649"/>
    </source>
</evidence>
<evidence type="ECO:0000256" key="6">
    <source>
        <dbReference type="ARBA" id="ARBA00049880"/>
    </source>
</evidence>
<proteinExistence type="inferred from homology"/>
<dbReference type="PANTHER" id="PTHR36449">
    <property type="entry name" value="ACETYLTRANSFERASE-RELATED"/>
    <property type="match status" value="1"/>
</dbReference>
<comment type="similarity">
    <text evidence="1">Belongs to the acetyltransferase family. GNAT subfamily.</text>
</comment>
<dbReference type="Pfam" id="PF13508">
    <property type="entry name" value="Acetyltransf_7"/>
    <property type="match status" value="1"/>
</dbReference>
<keyword evidence="9" id="KW-1185">Reference proteome</keyword>
<dbReference type="RefSeq" id="WP_228150466.1">
    <property type="nucleotide sequence ID" value="NZ_BAABHT010000004.1"/>
</dbReference>
<protein>
    <submittedName>
        <fullName evidence="8">Acetyltransferase (GNAT) family protein</fullName>
    </submittedName>
</protein>
<evidence type="ECO:0000256" key="2">
    <source>
        <dbReference type="ARBA" id="ARBA00022491"/>
    </source>
</evidence>
<dbReference type="InterPro" id="IPR000182">
    <property type="entry name" value="GNAT_dom"/>
</dbReference>
<dbReference type="AlphaFoldDB" id="A0A240EER7"/>
<dbReference type="EMBL" id="OANT01000011">
    <property type="protein sequence ID" value="SNX46420.1"/>
    <property type="molecule type" value="Genomic_DNA"/>
</dbReference>
<keyword evidence="2" id="KW-0678">Repressor</keyword>
<keyword evidence="5" id="KW-0012">Acyltransferase</keyword>
<keyword evidence="3" id="KW-1277">Toxin-antitoxin system</keyword>
<comment type="catalytic activity">
    <reaction evidence="6">
        <text>glycyl-tRNA(Gly) + acetyl-CoA = N-acetylglycyl-tRNA(Gly) + CoA + H(+)</text>
        <dbReference type="Rhea" id="RHEA:81867"/>
        <dbReference type="Rhea" id="RHEA-COMP:9683"/>
        <dbReference type="Rhea" id="RHEA-COMP:19766"/>
        <dbReference type="ChEBI" id="CHEBI:15378"/>
        <dbReference type="ChEBI" id="CHEBI:57287"/>
        <dbReference type="ChEBI" id="CHEBI:57288"/>
        <dbReference type="ChEBI" id="CHEBI:78522"/>
        <dbReference type="ChEBI" id="CHEBI:232036"/>
    </reaction>
</comment>
<accession>A0A240EER7</accession>
<organism evidence="8 9">
    <name type="scientific">Acinetobacter puyangensis</name>
    <dbReference type="NCBI Taxonomy" id="1096779"/>
    <lineage>
        <taxon>Bacteria</taxon>
        <taxon>Pseudomonadati</taxon>
        <taxon>Pseudomonadota</taxon>
        <taxon>Gammaproteobacteria</taxon>
        <taxon>Moraxellales</taxon>
        <taxon>Moraxellaceae</taxon>
        <taxon>Acinetobacter</taxon>
    </lineage>
</organism>
<name>A0A240EER7_9GAMM</name>
<evidence type="ECO:0000313" key="9">
    <source>
        <dbReference type="Proteomes" id="UP000219042"/>
    </source>
</evidence>
<dbReference type="InterPro" id="IPR016181">
    <property type="entry name" value="Acyl_CoA_acyltransferase"/>
</dbReference>
<evidence type="ECO:0000256" key="4">
    <source>
        <dbReference type="ARBA" id="ARBA00022679"/>
    </source>
</evidence>
<reference evidence="9" key="1">
    <citation type="submission" date="2016-09" db="EMBL/GenBank/DDBJ databases">
        <authorList>
            <person name="Varghese N."/>
            <person name="Submissions S."/>
        </authorList>
    </citation>
    <scope>NUCLEOTIDE SEQUENCE [LARGE SCALE GENOMIC DNA]</scope>
    <source>
        <strain evidence="9">ANC 4466</strain>
    </source>
</reference>
<keyword evidence="4 8" id="KW-0808">Transferase</keyword>
<feature type="domain" description="N-acetyltransferase" evidence="7">
    <location>
        <begin position="9"/>
        <end position="167"/>
    </location>
</feature>
<dbReference type="PANTHER" id="PTHR36449:SF1">
    <property type="entry name" value="ACETYLTRANSFERASE"/>
    <property type="match status" value="1"/>
</dbReference>
<dbReference type="Gene3D" id="3.40.630.30">
    <property type="match status" value="1"/>
</dbReference>
<sequence length="170" mass="19034">MSNLSKLLFTIEPLSSKYDRNTFDCGEPLLNNFLKQQASQLQKRLVSRTYLAIDQDNQIAGFYSLSTTQVHRTQSPDQFKQFSAYQPIQAALIGRLAIDQSHQGQGVGRYLLAHALTTIKRLADTIGIAVVVIDAKNKDVAEFYKKFGFFSSSDLDLQLFLLVKSIPDVG</sequence>
<dbReference type="Proteomes" id="UP000219042">
    <property type="component" value="Unassembled WGS sequence"/>
</dbReference>
<evidence type="ECO:0000259" key="7">
    <source>
        <dbReference type="PROSITE" id="PS51186"/>
    </source>
</evidence>
<evidence type="ECO:0000256" key="1">
    <source>
        <dbReference type="ARBA" id="ARBA00009342"/>
    </source>
</evidence>
<dbReference type="PROSITE" id="PS51186">
    <property type="entry name" value="GNAT"/>
    <property type="match status" value="1"/>
</dbReference>